<feature type="compositionally biased region" description="Low complexity" evidence="1">
    <location>
        <begin position="267"/>
        <end position="281"/>
    </location>
</feature>
<feature type="compositionally biased region" description="Acidic residues" evidence="1">
    <location>
        <begin position="213"/>
        <end position="245"/>
    </location>
</feature>
<dbReference type="Pfam" id="PF02752">
    <property type="entry name" value="Arrestin_C"/>
    <property type="match status" value="1"/>
</dbReference>
<sequence>MRIRYLITAVHDRPLIPDYLARQTKKELRVLERIDVTKPEYDARSHVVKTVYDDDEKKKAIKAALTLPRYAVTRGDILRLTLSLDHYRDFARDKGIKVQLIRRVYSGKTIISIGKNRRLAEQRTIKSFTLDVKVPNSSKHQTIDTKLLIPTDTPPTISSDSGRVLAVEYAIRATINLNNTLSLGTITSFRPRNQIELESNFIVGTYPHANVSIDDDSDLDDDDDDLDDDDLDDDDDDDNDDDDDQSSFSNESIALEGDRISKPLPSPSMTSSTSTTTTKSTHIVERSPTTRLSSSATVVDPTALMKKMSLNQTVGPTARPTARPTEPQRHSPRLQSFSSSSSSSVTIIDPTNSPAKRHSHLPTSSNGTSTVIDPTLARPTGHMSYLHHRHASSVSTLSSTSSSTTTSSSSTGSVTTIEPGQRYDLKKPDTRSSPTRGSVTTIEPPRYEMRKPDTRSPSMTSTSWRPPQPMASMPDITDYMPAGSSTPKKRPALHIHPVTPQQQQQQQQLPSYPSPASSSPAHFTHPAPPAYYSPTYPSSPGGFIVPQPYRPYPTP</sequence>
<feature type="compositionally biased region" description="Low complexity" evidence="1">
    <location>
        <begin position="392"/>
        <end position="416"/>
    </location>
</feature>
<feature type="compositionally biased region" description="Polar residues" evidence="1">
    <location>
        <begin position="455"/>
        <end position="465"/>
    </location>
</feature>
<reference evidence="3" key="1">
    <citation type="submission" date="2016-04" db="EMBL/GenBank/DDBJ databases">
        <authorList>
            <person name="Evans L.H."/>
            <person name="Alamgir A."/>
            <person name="Owens N."/>
            <person name="Weber N.D."/>
            <person name="Virtaneva K."/>
            <person name="Barbian K."/>
            <person name="Babar A."/>
            <person name="Rosenke K."/>
        </authorList>
    </citation>
    <scope>NUCLEOTIDE SEQUENCE [LARGE SCALE GENOMIC DNA]</scope>
    <source>
        <strain evidence="3">CBS 101.48</strain>
    </source>
</reference>
<feature type="compositionally biased region" description="Polar residues" evidence="1">
    <location>
        <begin position="431"/>
        <end position="441"/>
    </location>
</feature>
<evidence type="ECO:0000259" key="2">
    <source>
        <dbReference type="SMART" id="SM01017"/>
    </source>
</evidence>
<name>A0A163K992_ABSGL</name>
<keyword evidence="4" id="KW-1185">Reference proteome</keyword>
<dbReference type="InParanoid" id="A0A163K992"/>
<dbReference type="Proteomes" id="UP000078561">
    <property type="component" value="Unassembled WGS sequence"/>
</dbReference>
<feature type="compositionally biased region" description="Low complexity" evidence="1">
    <location>
        <begin position="316"/>
        <end position="325"/>
    </location>
</feature>
<evidence type="ECO:0000313" key="3">
    <source>
        <dbReference type="EMBL" id="SAM06291.1"/>
    </source>
</evidence>
<accession>A0A163K992</accession>
<gene>
    <name evidence="3" type="primary">ABSGL_12179.1 scaffold 12718</name>
</gene>
<feature type="compositionally biased region" description="Polar residues" evidence="1">
    <location>
        <begin position="345"/>
        <end position="354"/>
    </location>
</feature>
<dbReference type="EMBL" id="LT554584">
    <property type="protein sequence ID" value="SAM06291.1"/>
    <property type="molecule type" value="Genomic_DNA"/>
</dbReference>
<feature type="domain" description="Arrestin C-terminal-like" evidence="2">
    <location>
        <begin position="57"/>
        <end position="208"/>
    </location>
</feature>
<feature type="compositionally biased region" description="Basic and acidic residues" evidence="1">
    <location>
        <begin position="421"/>
        <end position="430"/>
    </location>
</feature>
<protein>
    <recommendedName>
        <fullName evidence="2">Arrestin C-terminal-like domain-containing protein</fullName>
    </recommendedName>
</protein>
<evidence type="ECO:0000313" key="4">
    <source>
        <dbReference type="Proteomes" id="UP000078561"/>
    </source>
</evidence>
<feature type="compositionally biased region" description="Polar residues" evidence="1">
    <location>
        <begin position="361"/>
        <end position="372"/>
    </location>
</feature>
<dbReference type="OrthoDB" id="7785529at2759"/>
<feature type="region of interest" description="Disordered" evidence="1">
    <location>
        <begin position="212"/>
        <end position="555"/>
    </location>
</feature>
<feature type="compositionally biased region" description="Polar residues" evidence="1">
    <location>
        <begin position="287"/>
        <end position="297"/>
    </location>
</feature>
<organism evidence="3">
    <name type="scientific">Absidia glauca</name>
    <name type="common">Pin mould</name>
    <dbReference type="NCBI Taxonomy" id="4829"/>
    <lineage>
        <taxon>Eukaryota</taxon>
        <taxon>Fungi</taxon>
        <taxon>Fungi incertae sedis</taxon>
        <taxon>Mucoromycota</taxon>
        <taxon>Mucoromycotina</taxon>
        <taxon>Mucoromycetes</taxon>
        <taxon>Mucorales</taxon>
        <taxon>Cunninghamellaceae</taxon>
        <taxon>Absidia</taxon>
    </lineage>
</organism>
<dbReference type="InterPro" id="IPR011022">
    <property type="entry name" value="Arrestin_C-like"/>
</dbReference>
<dbReference type="STRING" id="4829.A0A163K992"/>
<proteinExistence type="predicted"/>
<feature type="compositionally biased region" description="Low complexity" evidence="1">
    <location>
        <begin position="500"/>
        <end position="525"/>
    </location>
</feature>
<feature type="compositionally biased region" description="Basic and acidic residues" evidence="1">
    <location>
        <begin position="445"/>
        <end position="454"/>
    </location>
</feature>
<dbReference type="SMART" id="SM01017">
    <property type="entry name" value="Arrestin_C"/>
    <property type="match status" value="1"/>
</dbReference>
<dbReference type="AlphaFoldDB" id="A0A163K992"/>
<evidence type="ECO:0000256" key="1">
    <source>
        <dbReference type="SAM" id="MobiDB-lite"/>
    </source>
</evidence>